<protein>
    <recommendedName>
        <fullName evidence="4">Transposase, Ptta/En/Spm, plant</fullName>
    </recommendedName>
</protein>
<accession>A0ABD1FT32</accession>
<evidence type="ECO:0000313" key="2">
    <source>
        <dbReference type="EMBL" id="KAL1534680.1"/>
    </source>
</evidence>
<dbReference type="AlphaFoldDB" id="A0ABD1FT32"/>
<evidence type="ECO:0008006" key="4">
    <source>
        <dbReference type="Google" id="ProtNLM"/>
    </source>
</evidence>
<evidence type="ECO:0000313" key="3">
    <source>
        <dbReference type="Proteomes" id="UP001567538"/>
    </source>
</evidence>
<feature type="region of interest" description="Disordered" evidence="1">
    <location>
        <begin position="1"/>
        <end position="70"/>
    </location>
</feature>
<gene>
    <name evidence="2" type="ORF">AAHA92_30833</name>
</gene>
<comment type="caution">
    <text evidence="2">The sequence shown here is derived from an EMBL/GenBank/DDBJ whole genome shotgun (WGS) entry which is preliminary data.</text>
</comment>
<organism evidence="2 3">
    <name type="scientific">Salvia divinorum</name>
    <name type="common">Maria pastora</name>
    <name type="synonym">Diviner's sage</name>
    <dbReference type="NCBI Taxonomy" id="28513"/>
    <lineage>
        <taxon>Eukaryota</taxon>
        <taxon>Viridiplantae</taxon>
        <taxon>Streptophyta</taxon>
        <taxon>Embryophyta</taxon>
        <taxon>Tracheophyta</taxon>
        <taxon>Spermatophyta</taxon>
        <taxon>Magnoliopsida</taxon>
        <taxon>eudicotyledons</taxon>
        <taxon>Gunneridae</taxon>
        <taxon>Pentapetalae</taxon>
        <taxon>asterids</taxon>
        <taxon>lamiids</taxon>
        <taxon>Lamiales</taxon>
        <taxon>Lamiaceae</taxon>
        <taxon>Nepetoideae</taxon>
        <taxon>Mentheae</taxon>
        <taxon>Salviinae</taxon>
        <taxon>Salvia</taxon>
        <taxon>Salvia subgen. Calosphace</taxon>
    </lineage>
</organism>
<feature type="compositionally biased region" description="Basic and acidic residues" evidence="1">
    <location>
        <begin position="44"/>
        <end position="57"/>
    </location>
</feature>
<reference evidence="2 3" key="1">
    <citation type="submission" date="2024-06" db="EMBL/GenBank/DDBJ databases">
        <title>A chromosome level genome sequence of Diviner's sage (Salvia divinorum).</title>
        <authorList>
            <person name="Ford S.A."/>
            <person name="Ro D.-K."/>
            <person name="Ness R.W."/>
            <person name="Phillips M.A."/>
        </authorList>
    </citation>
    <scope>NUCLEOTIDE SEQUENCE [LARGE SCALE GENOMIC DNA]</scope>
    <source>
        <strain evidence="2">SAF-2024a</strain>
        <tissue evidence="2">Leaf</tissue>
    </source>
</reference>
<dbReference type="Proteomes" id="UP001567538">
    <property type="component" value="Unassembled WGS sequence"/>
</dbReference>
<keyword evidence="3" id="KW-1185">Reference proteome</keyword>
<sequence length="388" mass="43963">MDRRVRRVISIGSRSGSGSGPTTNLSRTGSLQTETSHGTSHDTSSVDRGEDVDRGGGVEEEPPVMVDSRMPLKMNPYTGVITSSFHLLPNVTGFTWKLTSREQKDEYYQEFRKEFSWPSDWEHEVKKMWDDKAAKRYSSFISSLKNMYKNGKSRPIYIPQEMWSGLIEHWKDKNVIKRSETARKTRMSEPDGPGTGISRQRGGSLSVEERSMRMATKRGVSMMDCVYDSFHDLHTFKDGRYTYKRAADVDARVQEIAATRGENTNLSQIFVNDVLGGKLDKKKKMFGTGNLAKSLVGGSSAQPVPPGMNAHASAGLDPSVRAEIREELRQELHQELREELRQEIYQEFNVDREQRTKIENDVAMVQKMVKQLMTSHKSSYTFDGSAVI</sequence>
<dbReference type="InterPro" id="IPR004252">
    <property type="entry name" value="Probable_transposase_24"/>
</dbReference>
<dbReference type="EMBL" id="JBEAFC010000012">
    <property type="protein sequence ID" value="KAL1534680.1"/>
    <property type="molecule type" value="Genomic_DNA"/>
</dbReference>
<proteinExistence type="predicted"/>
<dbReference type="Pfam" id="PF03004">
    <property type="entry name" value="Transposase_24"/>
    <property type="match status" value="1"/>
</dbReference>
<name>A0ABD1FT32_SALDI</name>
<feature type="compositionally biased region" description="Basic and acidic residues" evidence="1">
    <location>
        <begin position="179"/>
        <end position="189"/>
    </location>
</feature>
<feature type="compositionally biased region" description="Polar residues" evidence="1">
    <location>
        <begin position="21"/>
        <end position="43"/>
    </location>
</feature>
<evidence type="ECO:0000256" key="1">
    <source>
        <dbReference type="SAM" id="MobiDB-lite"/>
    </source>
</evidence>
<feature type="region of interest" description="Disordered" evidence="1">
    <location>
        <begin position="179"/>
        <end position="206"/>
    </location>
</feature>